<dbReference type="InterPro" id="IPR009057">
    <property type="entry name" value="Homeodomain-like_sf"/>
</dbReference>
<organism evidence="5 6">
    <name type="scientific">Pseudobacter ginsenosidimutans</name>
    <dbReference type="NCBI Taxonomy" id="661488"/>
    <lineage>
        <taxon>Bacteria</taxon>
        <taxon>Pseudomonadati</taxon>
        <taxon>Bacteroidota</taxon>
        <taxon>Chitinophagia</taxon>
        <taxon>Chitinophagales</taxon>
        <taxon>Chitinophagaceae</taxon>
        <taxon>Pseudobacter</taxon>
    </lineage>
</organism>
<dbReference type="Gene3D" id="1.10.10.60">
    <property type="entry name" value="Homeodomain-like"/>
    <property type="match status" value="2"/>
</dbReference>
<keyword evidence="3" id="KW-0804">Transcription</keyword>
<dbReference type="PANTHER" id="PTHR43280:SF2">
    <property type="entry name" value="HTH-TYPE TRANSCRIPTIONAL REGULATOR EXSA"/>
    <property type="match status" value="1"/>
</dbReference>
<feature type="domain" description="HTH araC/xylS-type" evidence="4">
    <location>
        <begin position="206"/>
        <end position="304"/>
    </location>
</feature>
<dbReference type="PANTHER" id="PTHR43280">
    <property type="entry name" value="ARAC-FAMILY TRANSCRIPTIONAL REGULATOR"/>
    <property type="match status" value="1"/>
</dbReference>
<protein>
    <submittedName>
        <fullName evidence="5">AraC family transcriptional regulator</fullName>
    </submittedName>
</protein>
<keyword evidence="6" id="KW-1185">Reference proteome</keyword>
<name>A0A4Q7N1H9_9BACT</name>
<dbReference type="SUPFAM" id="SSF46689">
    <property type="entry name" value="Homeodomain-like"/>
    <property type="match status" value="2"/>
</dbReference>
<dbReference type="GO" id="GO:0043565">
    <property type="term" value="F:sequence-specific DNA binding"/>
    <property type="evidence" value="ECO:0007669"/>
    <property type="project" value="InterPro"/>
</dbReference>
<dbReference type="RefSeq" id="WP_130539867.1">
    <property type="nucleotide sequence ID" value="NZ_CP042431.1"/>
</dbReference>
<gene>
    <name evidence="5" type="ORF">EV199_1369</name>
</gene>
<evidence type="ECO:0000256" key="1">
    <source>
        <dbReference type="ARBA" id="ARBA00023015"/>
    </source>
</evidence>
<sequence length="310" mass="36121">MPIKSYLTKINLTHPKQLQTLVENRRVFNMQNCELNVFETYQNAYHIPLTFNDLVITSMVRGKKMMHLYDEPAFEYLPGETLIVPANKSMVIDFPEADMQNPTQCIALAIDASYVKQTMNFMNSYYNTETDNHEWTLQFSQYHFSNDNEISDIINKLIRVCSSGELAKDIFADLAMKELLIRLVQSQYLKRISAEKDSNNNQGKAHFILHYIQEHLTEKIAVDALSRQVYLSRNVFFKWFKEQFGITPLDYINSERVKLAKQLLADSSNSVSSVSMQCGFSDVNYFIRLFRKLEGITPKAYKDCIMYTRQ</sequence>
<keyword evidence="1" id="KW-0805">Transcription regulation</keyword>
<dbReference type="InterPro" id="IPR018062">
    <property type="entry name" value="HTH_AraC-typ_CS"/>
</dbReference>
<evidence type="ECO:0000313" key="6">
    <source>
        <dbReference type="Proteomes" id="UP000293874"/>
    </source>
</evidence>
<dbReference type="InterPro" id="IPR018060">
    <property type="entry name" value="HTH_AraC"/>
</dbReference>
<proteinExistence type="predicted"/>
<evidence type="ECO:0000256" key="2">
    <source>
        <dbReference type="ARBA" id="ARBA00023125"/>
    </source>
</evidence>
<evidence type="ECO:0000259" key="4">
    <source>
        <dbReference type="PROSITE" id="PS01124"/>
    </source>
</evidence>
<dbReference type="InterPro" id="IPR020449">
    <property type="entry name" value="Tscrpt_reg_AraC-type_HTH"/>
</dbReference>
<dbReference type="PROSITE" id="PS00041">
    <property type="entry name" value="HTH_ARAC_FAMILY_1"/>
    <property type="match status" value="1"/>
</dbReference>
<dbReference type="OrthoDB" id="9779074at2"/>
<reference evidence="5 6" key="1">
    <citation type="submission" date="2019-02" db="EMBL/GenBank/DDBJ databases">
        <title>Genomic Encyclopedia of Type Strains, Phase IV (KMG-IV): sequencing the most valuable type-strain genomes for metagenomic binning, comparative biology and taxonomic classification.</title>
        <authorList>
            <person name="Goeker M."/>
        </authorList>
    </citation>
    <scope>NUCLEOTIDE SEQUENCE [LARGE SCALE GENOMIC DNA]</scope>
    <source>
        <strain evidence="5 6">DSM 18116</strain>
    </source>
</reference>
<dbReference type="Pfam" id="PF06719">
    <property type="entry name" value="AraC_N"/>
    <property type="match status" value="1"/>
</dbReference>
<dbReference type="AlphaFoldDB" id="A0A4Q7N1H9"/>
<dbReference type="PROSITE" id="PS01124">
    <property type="entry name" value="HTH_ARAC_FAMILY_2"/>
    <property type="match status" value="1"/>
</dbReference>
<dbReference type="GO" id="GO:0003700">
    <property type="term" value="F:DNA-binding transcription factor activity"/>
    <property type="evidence" value="ECO:0007669"/>
    <property type="project" value="InterPro"/>
</dbReference>
<evidence type="ECO:0000256" key="3">
    <source>
        <dbReference type="ARBA" id="ARBA00023163"/>
    </source>
</evidence>
<accession>A0A4Q7N1H9</accession>
<keyword evidence="2" id="KW-0238">DNA-binding</keyword>
<comment type="caution">
    <text evidence="5">The sequence shown here is derived from an EMBL/GenBank/DDBJ whole genome shotgun (WGS) entry which is preliminary data.</text>
</comment>
<dbReference type="Pfam" id="PF12833">
    <property type="entry name" value="HTH_18"/>
    <property type="match status" value="1"/>
</dbReference>
<dbReference type="InterPro" id="IPR009594">
    <property type="entry name" value="Tscrpt_reg_HTH_AraC_N"/>
</dbReference>
<evidence type="ECO:0000313" key="5">
    <source>
        <dbReference type="EMBL" id="RZS75501.1"/>
    </source>
</evidence>
<dbReference type="EMBL" id="SGXA01000001">
    <property type="protein sequence ID" value="RZS75501.1"/>
    <property type="molecule type" value="Genomic_DNA"/>
</dbReference>
<dbReference type="PRINTS" id="PR00032">
    <property type="entry name" value="HTHARAC"/>
</dbReference>
<dbReference type="SMART" id="SM00342">
    <property type="entry name" value="HTH_ARAC"/>
    <property type="match status" value="1"/>
</dbReference>
<dbReference type="Proteomes" id="UP000293874">
    <property type="component" value="Unassembled WGS sequence"/>
</dbReference>